<keyword evidence="2" id="KW-0378">Hydrolase</keyword>
<dbReference type="Gene3D" id="3.30.1870.10">
    <property type="entry name" value="EreA-like, domain 2"/>
    <property type="match status" value="1"/>
</dbReference>
<dbReference type="InterPro" id="IPR014622">
    <property type="entry name" value="UCP036794_erythomycin"/>
</dbReference>
<feature type="region of interest" description="Disordered" evidence="1">
    <location>
        <begin position="1"/>
        <end position="21"/>
    </location>
</feature>
<dbReference type="Gene3D" id="1.20.1440.30">
    <property type="entry name" value="Biosynthetic Protein domain"/>
    <property type="match status" value="1"/>
</dbReference>
<dbReference type="GO" id="GO:0046677">
    <property type="term" value="P:response to antibiotic"/>
    <property type="evidence" value="ECO:0007669"/>
    <property type="project" value="InterPro"/>
</dbReference>
<dbReference type="EMBL" id="NTFH01000003">
    <property type="protein sequence ID" value="PHQ16813.1"/>
    <property type="molecule type" value="Genomic_DNA"/>
</dbReference>
<dbReference type="PANTHER" id="PTHR31299">
    <property type="entry name" value="ESTERASE, PUTATIVE (AFU_ORTHOLOGUE AFUA_1G05850)-RELATED"/>
    <property type="match status" value="1"/>
</dbReference>
<dbReference type="RefSeq" id="WP_099613065.1">
    <property type="nucleotide sequence ID" value="NZ_KZ319367.1"/>
</dbReference>
<reference evidence="2 3" key="1">
    <citation type="submission" date="2017-09" db="EMBL/GenBank/DDBJ databases">
        <title>The draft genome sequences of Marinobacter sp. PWS21.</title>
        <authorList>
            <person name="Cao J."/>
        </authorList>
    </citation>
    <scope>NUCLEOTIDE SEQUENCE [LARGE SCALE GENOMIC DNA]</scope>
    <source>
        <strain evidence="2 3">PWS21</strain>
    </source>
</reference>
<evidence type="ECO:0000313" key="2">
    <source>
        <dbReference type="EMBL" id="PHQ16813.1"/>
    </source>
</evidence>
<dbReference type="Proteomes" id="UP000231409">
    <property type="component" value="Unassembled WGS sequence"/>
</dbReference>
<gene>
    <name evidence="2" type="ORF">CLH61_02235</name>
</gene>
<keyword evidence="3" id="KW-1185">Reference proteome</keyword>
<dbReference type="SUPFAM" id="SSF159501">
    <property type="entry name" value="EreA/ChaN-like"/>
    <property type="match status" value="1"/>
</dbReference>
<name>A0A2G1UQT2_9GAMM</name>
<comment type="caution">
    <text evidence="2">The sequence shown here is derived from an EMBL/GenBank/DDBJ whole genome shotgun (WGS) entry which is preliminary data.</text>
</comment>
<dbReference type="InterPro" id="IPR052036">
    <property type="entry name" value="Hydrolase/PRTase-associated"/>
</dbReference>
<dbReference type="InterPro" id="IPR007815">
    <property type="entry name" value="Emycin_Estase"/>
</dbReference>
<evidence type="ECO:0000256" key="1">
    <source>
        <dbReference type="SAM" id="MobiDB-lite"/>
    </source>
</evidence>
<dbReference type="PANTHER" id="PTHR31299:SF0">
    <property type="entry name" value="ESTERASE, PUTATIVE (AFU_ORTHOLOGUE AFUA_1G05850)-RELATED"/>
    <property type="match status" value="1"/>
</dbReference>
<dbReference type="PIRSF" id="PIRSF036794">
    <property type="entry name" value="UCP_erythr_ester"/>
    <property type="match status" value="1"/>
</dbReference>
<dbReference type="GO" id="GO:0016787">
    <property type="term" value="F:hydrolase activity"/>
    <property type="evidence" value="ECO:0007669"/>
    <property type="project" value="UniProtKB-KW"/>
</dbReference>
<sequence>MKGKSGASVADRAAREADLPGGDPHLSRLIARAAEPFDSIEDMPLDRMLRRIGDRRIVLLGEASHGSSEFYLARERITRALIEEKDFSFVAVEGDWPDAARIDHYVRHAEYPPSEWMAFSRFPAWMWRNDEVRGFVDWLRDHNSRLEPGDRVAFHGLDLYSLYTSIRAVLEFLEDVDPQLAAVARQRYGCLEPFESDPATYARAALDPQYQTCEEPVMEMLREMQRHHRHYAEHDSERFLSAMQNARLVANAEEYYRTMYYGTHNAWNLRDTHMFETLETLLAHHGEASGVVVWAHNSHVGDSGATDMGRRGEFNIGRLCRARFGSDVYSIGFGTDHGTVAAASNWDSPMEIKEVRPALKNSYEHLFHESGISRFMLPLRVDADAALVERLRDRHLERAIGVIYRPQTERQSHYFHACLPEQFDEYIWFDETRAVTPFTAGSLAGVPETYPFGL</sequence>
<dbReference type="AlphaFoldDB" id="A0A2G1UQT2"/>
<protein>
    <submittedName>
        <fullName evidence="2">Carboxylic ester hydrolase</fullName>
    </submittedName>
</protein>
<dbReference type="CDD" id="cd14728">
    <property type="entry name" value="Ere-like"/>
    <property type="match status" value="1"/>
</dbReference>
<proteinExistence type="predicted"/>
<evidence type="ECO:0000313" key="3">
    <source>
        <dbReference type="Proteomes" id="UP000231409"/>
    </source>
</evidence>
<dbReference type="Pfam" id="PF05139">
    <property type="entry name" value="Erythro_esteras"/>
    <property type="match status" value="1"/>
</dbReference>
<accession>A0A2G1UQT2</accession>
<dbReference type="Gene3D" id="3.40.1660.10">
    <property type="entry name" value="EreA-like (biosynthetic domain)"/>
    <property type="match status" value="1"/>
</dbReference>
<organism evidence="2 3">
    <name type="scientific">Marinobacter profundi</name>
    <dbReference type="NCBI Taxonomy" id="2666256"/>
    <lineage>
        <taxon>Bacteria</taxon>
        <taxon>Pseudomonadati</taxon>
        <taxon>Pseudomonadota</taxon>
        <taxon>Gammaproteobacteria</taxon>
        <taxon>Pseudomonadales</taxon>
        <taxon>Marinobacteraceae</taxon>
        <taxon>Marinobacter</taxon>
    </lineage>
</organism>